<reference evidence="7 8" key="1">
    <citation type="journal article" date="2010" name="Nature">
        <title>Genome sequence of the palaeopolyploid soybean.</title>
        <authorList>
            <person name="Schmutz J."/>
            <person name="Cannon S.B."/>
            <person name="Schlueter J."/>
            <person name="Ma J."/>
            <person name="Mitros T."/>
            <person name="Nelson W."/>
            <person name="Hyten D.L."/>
            <person name="Song Q."/>
            <person name="Thelen J.J."/>
            <person name="Cheng J."/>
            <person name="Xu D."/>
            <person name="Hellsten U."/>
            <person name="May G.D."/>
            <person name="Yu Y."/>
            <person name="Sakurai T."/>
            <person name="Umezawa T."/>
            <person name="Bhattacharyya M.K."/>
            <person name="Sandhu D."/>
            <person name="Valliyodan B."/>
            <person name="Lindquist E."/>
            <person name="Peto M."/>
            <person name="Grant D."/>
            <person name="Shu S."/>
            <person name="Goodstein D."/>
            <person name="Barry K."/>
            <person name="Futrell-Griggs M."/>
            <person name="Abernathy B."/>
            <person name="Du J."/>
            <person name="Tian Z."/>
            <person name="Zhu L."/>
            <person name="Gill N."/>
            <person name="Joshi T."/>
            <person name="Libault M."/>
            <person name="Sethuraman A."/>
            <person name="Zhang X.-C."/>
            <person name="Shinozaki K."/>
            <person name="Nguyen H.T."/>
            <person name="Wing R.A."/>
            <person name="Cregan P."/>
            <person name="Specht J."/>
            <person name="Grimwood J."/>
            <person name="Rokhsar D."/>
            <person name="Stacey G."/>
            <person name="Shoemaker R.C."/>
            <person name="Jackson S.A."/>
        </authorList>
    </citation>
    <scope>NUCLEOTIDE SEQUENCE [LARGE SCALE GENOMIC DNA]</scope>
    <source>
        <strain evidence="8">cv. Williams 82</strain>
        <tissue evidence="7">Callus</tissue>
    </source>
</reference>
<proteinExistence type="inferred from homology"/>
<dbReference type="eggNOG" id="KOG2786">
    <property type="taxonomic scope" value="Eukaryota"/>
</dbReference>
<dbReference type="PaxDb" id="3847-GLYMA18G17440.1"/>
<dbReference type="InterPro" id="IPR042195">
    <property type="entry name" value="ArgJ_beta_C"/>
</dbReference>
<protein>
    <submittedName>
        <fullName evidence="7 8">Uncharacterized protein</fullName>
    </submittedName>
</protein>
<keyword evidence="2" id="KW-0055">Arginine biosynthesis</keyword>
<dbReference type="STRING" id="3847.K7MRT6"/>
<keyword evidence="4" id="KW-0068">Autocatalytic cleavage</keyword>
<keyword evidence="6" id="KW-0012">Acyltransferase</keyword>
<dbReference type="EnsemblPlants" id="KRG99234">
    <property type="protein sequence ID" value="KRG99234"/>
    <property type="gene ID" value="GLYMA_18G131800"/>
</dbReference>
<evidence type="ECO:0000256" key="3">
    <source>
        <dbReference type="ARBA" id="ARBA00022679"/>
    </source>
</evidence>
<dbReference type="InterPro" id="IPR002813">
    <property type="entry name" value="Arg_biosynth_ArgJ"/>
</dbReference>
<dbReference type="SMR" id="K7MRT6"/>
<dbReference type="OrthoDB" id="2017946at2759"/>
<evidence type="ECO:0000256" key="5">
    <source>
        <dbReference type="ARBA" id="ARBA00023268"/>
    </source>
</evidence>
<organism evidence="7">
    <name type="scientific">Glycine max</name>
    <name type="common">Soybean</name>
    <name type="synonym">Glycine hispida</name>
    <dbReference type="NCBI Taxonomy" id="3847"/>
    <lineage>
        <taxon>Eukaryota</taxon>
        <taxon>Viridiplantae</taxon>
        <taxon>Streptophyta</taxon>
        <taxon>Embryophyta</taxon>
        <taxon>Tracheophyta</taxon>
        <taxon>Spermatophyta</taxon>
        <taxon>Magnoliopsida</taxon>
        <taxon>eudicotyledons</taxon>
        <taxon>Gunneridae</taxon>
        <taxon>Pentapetalae</taxon>
        <taxon>rosids</taxon>
        <taxon>fabids</taxon>
        <taxon>Fabales</taxon>
        <taxon>Fabaceae</taxon>
        <taxon>Papilionoideae</taxon>
        <taxon>50 kb inversion clade</taxon>
        <taxon>NPAAA clade</taxon>
        <taxon>indigoferoid/millettioid clade</taxon>
        <taxon>Phaseoleae</taxon>
        <taxon>Glycine</taxon>
        <taxon>Glycine subgen. Soja</taxon>
    </lineage>
</organism>
<gene>
    <name evidence="7" type="ORF">GLYMA_18G131800</name>
</gene>
<keyword evidence="9" id="KW-1185">Reference proteome</keyword>
<dbReference type="Gene3D" id="3.10.20.340">
    <property type="entry name" value="ArgJ beta chain, C-terminal domain"/>
    <property type="match status" value="1"/>
</dbReference>
<evidence type="ECO:0000313" key="8">
    <source>
        <dbReference type="EnsemblPlants" id="KRG99234"/>
    </source>
</evidence>
<dbReference type="SUPFAM" id="SSF56266">
    <property type="entry name" value="DmpA/ArgJ-like"/>
    <property type="match status" value="1"/>
</dbReference>
<dbReference type="InParanoid" id="K7MRT6"/>
<evidence type="ECO:0000256" key="4">
    <source>
        <dbReference type="ARBA" id="ARBA00022813"/>
    </source>
</evidence>
<evidence type="ECO:0000256" key="2">
    <source>
        <dbReference type="ARBA" id="ARBA00022571"/>
    </source>
</evidence>
<dbReference type="InterPro" id="IPR016117">
    <property type="entry name" value="ArgJ-like_dom_sf"/>
</dbReference>
<keyword evidence="2" id="KW-0028">Amino-acid biosynthesis</keyword>
<dbReference type="HOGENOM" id="CLU_2019370_0_0_1"/>
<name>K7MRT6_SOYBN</name>
<keyword evidence="3" id="KW-0808">Transferase</keyword>
<reference evidence="7" key="3">
    <citation type="submission" date="2018-07" db="EMBL/GenBank/DDBJ databases">
        <title>WGS assembly of Glycine max.</title>
        <authorList>
            <person name="Schmutz J."/>
            <person name="Cannon S."/>
            <person name="Schlueter J."/>
            <person name="Ma J."/>
            <person name="Mitros T."/>
            <person name="Nelson W."/>
            <person name="Hyten D."/>
            <person name="Song Q."/>
            <person name="Thelen J."/>
            <person name="Cheng J."/>
            <person name="Xu D."/>
            <person name="Hellsten U."/>
            <person name="May G."/>
            <person name="Yu Y."/>
            <person name="Sakurai T."/>
            <person name="Umezawa T."/>
            <person name="Bhattacharyya M."/>
            <person name="Sandhu D."/>
            <person name="Valliyodan B."/>
            <person name="Lindquist E."/>
            <person name="Peto M."/>
            <person name="Grant D."/>
            <person name="Shu S."/>
            <person name="Goodstein D."/>
            <person name="Barry K."/>
            <person name="Futrell-Griggs M."/>
            <person name="Abernathy B."/>
            <person name="Du J."/>
            <person name="Tian Z."/>
            <person name="Zhu L."/>
            <person name="Gill N."/>
            <person name="Joshi T."/>
            <person name="Libault M."/>
            <person name="Sethuraman A."/>
            <person name="Zhang X."/>
            <person name="Shinozaki K."/>
            <person name="Nguyen H."/>
            <person name="Wing R."/>
            <person name="Cregan P."/>
            <person name="Specht J."/>
            <person name="Grimwood J."/>
            <person name="Rokhsar D."/>
            <person name="Stacey G."/>
            <person name="Shoemaker R."/>
            <person name="Jackson S."/>
        </authorList>
    </citation>
    <scope>NUCLEOTIDE SEQUENCE</scope>
    <source>
        <tissue evidence="7">Callus</tissue>
    </source>
</reference>
<dbReference type="GO" id="GO:0006526">
    <property type="term" value="P:L-arginine biosynthetic process"/>
    <property type="evidence" value="ECO:0007669"/>
    <property type="project" value="UniProtKB-KW"/>
</dbReference>
<accession>K7MRT6</accession>
<dbReference type="PANTHER" id="PTHR23100">
    <property type="entry name" value="ARGININE BIOSYNTHESIS BIFUNCTIONAL PROTEIN ARGJ"/>
    <property type="match status" value="1"/>
</dbReference>
<evidence type="ECO:0000313" key="7">
    <source>
        <dbReference type="EMBL" id="KRG99234.1"/>
    </source>
</evidence>
<comment type="similarity">
    <text evidence="1">Belongs to the ArgJ family.</text>
</comment>
<dbReference type="Gramene" id="KRG99234">
    <property type="protein sequence ID" value="KRG99234"/>
    <property type="gene ID" value="GLYMA_18G131800"/>
</dbReference>
<evidence type="ECO:0000256" key="6">
    <source>
        <dbReference type="ARBA" id="ARBA00023315"/>
    </source>
</evidence>
<dbReference type="PANTHER" id="PTHR23100:SF0">
    <property type="entry name" value="ARGININE BIOSYNTHESIS BIFUNCTIONAL PROTEIN ARGJ, MITOCHONDRIAL"/>
    <property type="match status" value="1"/>
</dbReference>
<sequence length="123" mass="13505">MDTTVAIRTLEATYKSLADAAAVETFLNTEKVSVTGGNNPNWGRIAAAACYSGVSFHQDLLRVELGDILLMYGGEPQLFDRAGLHHTTCRNRSRARCSPGIDHFLFAVCPSQSRLLEIQDEAY</sequence>
<evidence type="ECO:0000313" key="9">
    <source>
        <dbReference type="Proteomes" id="UP000008827"/>
    </source>
</evidence>
<dbReference type="AlphaFoldDB" id="K7MRT6"/>
<dbReference type="Proteomes" id="UP000008827">
    <property type="component" value="Chromosome 18"/>
</dbReference>
<reference evidence="8" key="2">
    <citation type="submission" date="2018-02" db="UniProtKB">
        <authorList>
            <consortium name="EnsemblPlants"/>
        </authorList>
    </citation>
    <scope>IDENTIFICATION</scope>
    <source>
        <strain evidence="8">Williams 82</strain>
    </source>
</reference>
<evidence type="ECO:0000256" key="1">
    <source>
        <dbReference type="ARBA" id="ARBA00006774"/>
    </source>
</evidence>
<dbReference type="GO" id="GO:0004358">
    <property type="term" value="F:L-glutamate N-acetyltransferase activity, acting on acetyl-L-ornithine as donor"/>
    <property type="evidence" value="ECO:0007669"/>
    <property type="project" value="InterPro"/>
</dbReference>
<dbReference type="EMBL" id="CM000851">
    <property type="protein sequence ID" value="KRG99234.1"/>
    <property type="molecule type" value="Genomic_DNA"/>
</dbReference>
<keyword evidence="5" id="KW-0511">Multifunctional enzyme</keyword>